<evidence type="ECO:0000256" key="3">
    <source>
        <dbReference type="PROSITE-ProRule" id="PRU01379"/>
    </source>
</evidence>
<dbReference type="GO" id="GO:0004180">
    <property type="term" value="F:carboxypeptidase activity"/>
    <property type="evidence" value="ECO:0007669"/>
    <property type="project" value="UniProtKB-KW"/>
</dbReference>
<protein>
    <submittedName>
        <fullName evidence="5">Carboxypeptidase M</fullName>
    </submittedName>
</protein>
<dbReference type="Pfam" id="PF00246">
    <property type="entry name" value="Peptidase_M14"/>
    <property type="match status" value="1"/>
</dbReference>
<dbReference type="CDD" id="cd11308">
    <property type="entry name" value="Peptidase_M14NE-CP-C_like"/>
    <property type="match status" value="1"/>
</dbReference>
<evidence type="ECO:0000313" key="5">
    <source>
        <dbReference type="EMBL" id="GAB0176317.1"/>
    </source>
</evidence>
<keyword evidence="5" id="KW-0645">Protease</keyword>
<dbReference type="PANTHER" id="PTHR11532:SF84">
    <property type="entry name" value="CARBOXYPEPTIDASE M"/>
    <property type="match status" value="1"/>
</dbReference>
<feature type="active site" description="Proton donor/acceptor" evidence="3">
    <location>
        <position position="260"/>
    </location>
</feature>
<name>A0ABC9VX09_GRUJA</name>
<keyword evidence="5" id="KW-0378">Hydrolase</keyword>
<feature type="domain" description="Peptidase M14" evidence="4">
    <location>
        <begin position="1"/>
        <end position="287"/>
    </location>
</feature>
<dbReference type="SMART" id="SM00631">
    <property type="entry name" value="Zn_pept"/>
    <property type="match status" value="1"/>
</dbReference>
<dbReference type="Pfam" id="PF13620">
    <property type="entry name" value="CarboxypepD_reg"/>
    <property type="match status" value="1"/>
</dbReference>
<dbReference type="SUPFAM" id="SSF49464">
    <property type="entry name" value="Carboxypeptidase regulatory domain-like"/>
    <property type="match status" value="1"/>
</dbReference>
<dbReference type="EMBL" id="BAAFJT010000001">
    <property type="protein sequence ID" value="GAB0176317.1"/>
    <property type="molecule type" value="Genomic_DNA"/>
</dbReference>
<dbReference type="PROSITE" id="PS52035">
    <property type="entry name" value="PEPTIDASE_M14"/>
    <property type="match status" value="1"/>
</dbReference>
<evidence type="ECO:0000259" key="4">
    <source>
        <dbReference type="PROSITE" id="PS52035"/>
    </source>
</evidence>
<comment type="similarity">
    <text evidence="1 3">Belongs to the peptidase M14 family.</text>
</comment>
<dbReference type="SUPFAM" id="SSF53187">
    <property type="entry name" value="Zn-dependent exopeptidases"/>
    <property type="match status" value="1"/>
</dbReference>
<reference evidence="5 6" key="1">
    <citation type="submission" date="2024-06" db="EMBL/GenBank/DDBJ databases">
        <title>The draft genome of Grus japonensis, version 3.</title>
        <authorList>
            <person name="Nabeshima K."/>
            <person name="Suzuki S."/>
            <person name="Onuma M."/>
        </authorList>
    </citation>
    <scope>NUCLEOTIDE SEQUENCE [LARGE SCALE GENOMIC DNA]</scope>
    <source>
        <strain evidence="5 6">451A</strain>
    </source>
</reference>
<dbReference type="InterPro" id="IPR057246">
    <property type="entry name" value="CARBOXYPEPT_ZN_1"/>
</dbReference>
<dbReference type="PRINTS" id="PR00765">
    <property type="entry name" value="CRBOXYPTASEA"/>
</dbReference>
<dbReference type="InterPro" id="IPR008969">
    <property type="entry name" value="CarboxyPept-like_regulatory"/>
</dbReference>
<dbReference type="PROSITE" id="PS00132">
    <property type="entry name" value="CARBOXYPEPT_ZN_1"/>
    <property type="match status" value="1"/>
</dbReference>
<proteinExistence type="inferred from homology"/>
<keyword evidence="2" id="KW-0325">Glycoprotein</keyword>
<dbReference type="Gene3D" id="3.40.630.10">
    <property type="entry name" value="Zn peptidases"/>
    <property type="match status" value="1"/>
</dbReference>
<evidence type="ECO:0000313" key="6">
    <source>
        <dbReference type="Proteomes" id="UP001623348"/>
    </source>
</evidence>
<comment type="caution">
    <text evidence="5">The sequence shown here is derived from an EMBL/GenBank/DDBJ whole genome shotgun (WGS) entry which is preliminary data.</text>
</comment>
<accession>A0ABC9VX09</accession>
<dbReference type="Proteomes" id="UP001623348">
    <property type="component" value="Unassembled WGS sequence"/>
</dbReference>
<evidence type="ECO:0000256" key="2">
    <source>
        <dbReference type="ARBA" id="ARBA00023180"/>
    </source>
</evidence>
<dbReference type="InterPro" id="IPR050753">
    <property type="entry name" value="Peptidase_M14_domain"/>
</dbReference>
<keyword evidence="6" id="KW-1185">Reference proteome</keyword>
<dbReference type="PANTHER" id="PTHR11532">
    <property type="entry name" value="PROTEASE M14 CARBOXYPEPTIDASE"/>
    <property type="match status" value="1"/>
</dbReference>
<dbReference type="Gene3D" id="2.60.40.1120">
    <property type="entry name" value="Carboxypeptidase-like, regulatory domain"/>
    <property type="match status" value="1"/>
</dbReference>
<dbReference type="AlphaFoldDB" id="A0ABC9VX09"/>
<keyword evidence="5" id="KW-0121">Carboxypeptidase</keyword>
<sequence>MDPTQFNIFINVLDDGIKSTVTTFADDTKLGGRDLWVLVLGRFPTHHKIGIPEFKYVANMHGDETVGREILLHLIEFLVTSYRRDPVITRLLNTTRIHVMPTMNPDGFEATKVPDCYYTQGRYNKNGEDLNRNFPDAFENNNASIQPETQAVMNWIKNETFVLSANLHGGALVASYTFDNGNSVTGTLKGYSRSPDDDVFIHLAKTYSFNHASMYKGTGCDNRQTFPEGITNGYSWYQLEGVKGQVTDKNGTPIPNAIVEAKGRPHVCPYRTNKHGEYFLLLLPGTYVINATVPGFKSILETVEIPDNTGNFSALKHDFSFSEVSIQSTAGSCPKTPLYQELERASSAAAKPTLHVFGLMTIMLVIFK</sequence>
<evidence type="ECO:0000256" key="1">
    <source>
        <dbReference type="ARBA" id="ARBA00005988"/>
    </source>
</evidence>
<gene>
    <name evidence="5" type="ORF">GRJ2_000096900</name>
</gene>
<dbReference type="InterPro" id="IPR000834">
    <property type="entry name" value="Peptidase_M14"/>
</dbReference>
<organism evidence="5 6">
    <name type="scientific">Grus japonensis</name>
    <name type="common">Japanese crane</name>
    <name type="synonym">Red-crowned crane</name>
    <dbReference type="NCBI Taxonomy" id="30415"/>
    <lineage>
        <taxon>Eukaryota</taxon>
        <taxon>Metazoa</taxon>
        <taxon>Chordata</taxon>
        <taxon>Craniata</taxon>
        <taxon>Vertebrata</taxon>
        <taxon>Euteleostomi</taxon>
        <taxon>Archelosauria</taxon>
        <taxon>Archosauria</taxon>
        <taxon>Dinosauria</taxon>
        <taxon>Saurischia</taxon>
        <taxon>Theropoda</taxon>
        <taxon>Coelurosauria</taxon>
        <taxon>Aves</taxon>
        <taxon>Neognathae</taxon>
        <taxon>Neoaves</taxon>
        <taxon>Gruiformes</taxon>
        <taxon>Gruidae</taxon>
        <taxon>Grus</taxon>
    </lineage>
</organism>